<proteinExistence type="inferred from homology"/>
<dbReference type="AlphaFoldDB" id="A0A8H6J067"/>
<keyword evidence="3" id="KW-1185">Reference proteome</keyword>
<dbReference type="Gene3D" id="3.40.50.150">
    <property type="entry name" value="Vaccinia Virus protein VP39"/>
    <property type="match status" value="1"/>
</dbReference>
<comment type="caution">
    <text evidence="2">The sequence shown here is derived from an EMBL/GenBank/DDBJ whole genome shotgun (WGS) entry which is preliminary data.</text>
</comment>
<gene>
    <name evidence="2" type="ORF">CSOJ01_10682</name>
</gene>
<feature type="non-terminal residue" evidence="2">
    <location>
        <position position="358"/>
    </location>
</feature>
<dbReference type="Pfam" id="PF13489">
    <property type="entry name" value="Methyltransf_23"/>
    <property type="match status" value="1"/>
</dbReference>
<comment type="similarity">
    <text evidence="1">Belongs to the methyltransferase superfamily. LaeA methyltransferase family.</text>
</comment>
<dbReference type="PANTHER" id="PTHR43591">
    <property type="entry name" value="METHYLTRANSFERASE"/>
    <property type="match status" value="1"/>
</dbReference>
<keyword evidence="2" id="KW-0808">Transferase</keyword>
<sequence>VLRAQSVAQPFLLQSRLQLAQALSQPTENRSLPMMYRSQREAASYKMLTEDQVADDGSSVAGSSVASSTVSVASSVLEYRQENGRTYHKYKDGKYYVPNDETENDRLDLQHNMFLMMFDNKLGSAPPNEKGARPGRVLDLGTGSGIWAMEFGDEHPEAEVLGIDLSATWPSFMPPNVKFEIDDVEEPWTYSMPFDYIHSRMMGSSIGDWEEYLQRCFDNLNPGGYLELNEFDLTPRSDDGTVKPTSAMVKSTNMIKEAAGIFGRPFRDVEGLKNLMVAVGFENVHIQRYNWPTNGWPRDAKLKELGRWNNANIVAGWEGFCMAPLTRAFGWTREEVLLLVMQVRREFNDGDIHGYFNV</sequence>
<dbReference type="InterPro" id="IPR029063">
    <property type="entry name" value="SAM-dependent_MTases_sf"/>
</dbReference>
<dbReference type="CDD" id="cd02440">
    <property type="entry name" value="AdoMet_MTases"/>
    <property type="match status" value="1"/>
</dbReference>
<organism evidence="2 3">
    <name type="scientific">Colletotrichum sojae</name>
    <dbReference type="NCBI Taxonomy" id="2175907"/>
    <lineage>
        <taxon>Eukaryota</taxon>
        <taxon>Fungi</taxon>
        <taxon>Dikarya</taxon>
        <taxon>Ascomycota</taxon>
        <taxon>Pezizomycotina</taxon>
        <taxon>Sordariomycetes</taxon>
        <taxon>Hypocreomycetidae</taxon>
        <taxon>Glomerellales</taxon>
        <taxon>Glomerellaceae</taxon>
        <taxon>Colletotrichum</taxon>
        <taxon>Colletotrichum orchidearum species complex</taxon>
    </lineage>
</organism>
<dbReference type="GO" id="GO:0032259">
    <property type="term" value="P:methylation"/>
    <property type="evidence" value="ECO:0007669"/>
    <property type="project" value="UniProtKB-KW"/>
</dbReference>
<dbReference type="PANTHER" id="PTHR43591:SF24">
    <property type="entry name" value="2-METHOXY-6-POLYPRENYL-1,4-BENZOQUINOL METHYLASE, MITOCHONDRIAL"/>
    <property type="match status" value="1"/>
</dbReference>
<evidence type="ECO:0000256" key="1">
    <source>
        <dbReference type="ARBA" id="ARBA00038158"/>
    </source>
</evidence>
<dbReference type="Proteomes" id="UP000652219">
    <property type="component" value="Unassembled WGS sequence"/>
</dbReference>
<dbReference type="GO" id="GO:0008168">
    <property type="term" value="F:methyltransferase activity"/>
    <property type="evidence" value="ECO:0007669"/>
    <property type="project" value="UniProtKB-KW"/>
</dbReference>
<accession>A0A8H6J067</accession>
<evidence type="ECO:0000313" key="2">
    <source>
        <dbReference type="EMBL" id="KAF6803723.1"/>
    </source>
</evidence>
<name>A0A8H6J067_9PEZI</name>
<dbReference type="SUPFAM" id="SSF53335">
    <property type="entry name" value="S-adenosyl-L-methionine-dependent methyltransferases"/>
    <property type="match status" value="1"/>
</dbReference>
<protein>
    <submittedName>
        <fullName evidence="2">TAM domain methyltransferase</fullName>
    </submittedName>
</protein>
<keyword evidence="2" id="KW-0489">Methyltransferase</keyword>
<evidence type="ECO:0000313" key="3">
    <source>
        <dbReference type="Proteomes" id="UP000652219"/>
    </source>
</evidence>
<reference evidence="2 3" key="1">
    <citation type="journal article" date="2020" name="Phytopathology">
        <title>Genome Sequence Resources of Colletotrichum truncatum, C. plurivorum, C. musicola, and C. sojae: Four Species Pathogenic to Soybean (Glycine max).</title>
        <authorList>
            <person name="Rogerio F."/>
            <person name="Boufleur T.R."/>
            <person name="Ciampi-Guillardi M."/>
            <person name="Sukno S.A."/>
            <person name="Thon M.R."/>
            <person name="Massola Junior N.S."/>
            <person name="Baroncelli R."/>
        </authorList>
    </citation>
    <scope>NUCLEOTIDE SEQUENCE [LARGE SCALE GENOMIC DNA]</scope>
    <source>
        <strain evidence="2 3">LFN0009</strain>
    </source>
</reference>
<dbReference type="EMBL" id="WIGN01000229">
    <property type="protein sequence ID" value="KAF6803723.1"/>
    <property type="molecule type" value="Genomic_DNA"/>
</dbReference>